<accession>A0A9P4J3H2</accession>
<dbReference type="Gene3D" id="2.130.10.10">
    <property type="entry name" value="YVTN repeat-like/Quinoprotein amine dehydrogenase"/>
    <property type="match status" value="1"/>
</dbReference>
<evidence type="ECO:0000256" key="2">
    <source>
        <dbReference type="ARBA" id="ARBA00022737"/>
    </source>
</evidence>
<dbReference type="InterPro" id="IPR015943">
    <property type="entry name" value="WD40/YVTN_repeat-like_dom_sf"/>
</dbReference>
<dbReference type="EMBL" id="ML996085">
    <property type="protein sequence ID" value="KAF2153410.1"/>
    <property type="molecule type" value="Genomic_DNA"/>
</dbReference>
<dbReference type="InterPro" id="IPR001680">
    <property type="entry name" value="WD40_rpt"/>
</dbReference>
<feature type="compositionally biased region" description="Basic and acidic residues" evidence="4">
    <location>
        <begin position="1"/>
        <end position="10"/>
    </location>
</feature>
<feature type="repeat" description="WD" evidence="3">
    <location>
        <begin position="308"/>
        <end position="349"/>
    </location>
</feature>
<protein>
    <submittedName>
        <fullName evidence="6">WD40 domain-containing protein</fullName>
    </submittedName>
</protein>
<dbReference type="AlphaFoldDB" id="A0A9P4J3H2"/>
<dbReference type="SUPFAM" id="SSF50978">
    <property type="entry name" value="WD40 repeat-like"/>
    <property type="match status" value="1"/>
</dbReference>
<sequence length="606" mass="66035">MRLDSKDKASADSSGPLANGSGQRANLKSSGSSYTNGSSANGESNGHTAIKATVARPTGRFHGHDREEVTRILIQSLTDLGYHGAANTLSQESGYELENVSVAMFRTAIQEGEWGHAESLLFGPRPGADSSGSDLKAPRVAGEGLGWGKERDGTTFGAATGLPLAEGANKKEMLFLIRQQKYLELLEERDLGAALTVLRHEITLLHQDTSRLHSLSSLMMCPSADDLRRQAQWDGAAGQSRNHLLSELSTSIAPSVMIPEHRLAALFKQVQQHQINDCLYHNTDVTPSLYHDHICDRAEFPLEPLTEMHDHTDEVWYAAFSPTGSHLATASQNNAIFVYSSSDWRLVSRLNDQPGIPEVFGVSYLAWSPDGTYLISCSLARQFTIYNIKDGGHRVQTVDAYSSPVSSAAWLPDGESFIIASQDAERPLALYNLGDTQPAHSFTHPSQNHRVMDCAVSADGAKLAAVTYDQHILIYDLRSPSRPQVADFEMDERLTCVEFSADGLQLLLSMKESQLMLVDTLTGNTLQRYKGMKQSQFVIRASFGGANQGFVVSGSEDSHLYIHRRHSGALVAAIPAHSSGTINSVAWHPTRPGVLASVGDDHKVKM</sequence>
<dbReference type="PROSITE" id="PS50897">
    <property type="entry name" value="CTLH"/>
    <property type="match status" value="1"/>
</dbReference>
<feature type="domain" description="CTLH" evidence="5">
    <location>
        <begin position="98"/>
        <end position="193"/>
    </location>
</feature>
<feature type="region of interest" description="Disordered" evidence="4">
    <location>
        <begin position="1"/>
        <end position="48"/>
    </location>
</feature>
<evidence type="ECO:0000256" key="4">
    <source>
        <dbReference type="SAM" id="MobiDB-lite"/>
    </source>
</evidence>
<keyword evidence="2" id="KW-0677">Repeat</keyword>
<dbReference type="PROSITE" id="PS50082">
    <property type="entry name" value="WD_REPEATS_2"/>
    <property type="match status" value="1"/>
</dbReference>
<dbReference type="Pfam" id="PF00400">
    <property type="entry name" value="WD40"/>
    <property type="match status" value="4"/>
</dbReference>
<comment type="caution">
    <text evidence="6">The sequence shown here is derived from an EMBL/GenBank/DDBJ whole genome shotgun (WGS) entry which is preliminary data.</text>
</comment>
<dbReference type="Proteomes" id="UP000799439">
    <property type="component" value="Unassembled WGS sequence"/>
</dbReference>
<proteinExistence type="predicted"/>
<feature type="compositionally biased region" description="Low complexity" evidence="4">
    <location>
        <begin position="29"/>
        <end position="42"/>
    </location>
</feature>
<dbReference type="SMART" id="SM00320">
    <property type="entry name" value="WD40"/>
    <property type="match status" value="7"/>
</dbReference>
<reference evidence="6" key="1">
    <citation type="journal article" date="2020" name="Stud. Mycol.">
        <title>101 Dothideomycetes genomes: a test case for predicting lifestyles and emergence of pathogens.</title>
        <authorList>
            <person name="Haridas S."/>
            <person name="Albert R."/>
            <person name="Binder M."/>
            <person name="Bloem J."/>
            <person name="Labutti K."/>
            <person name="Salamov A."/>
            <person name="Andreopoulos B."/>
            <person name="Baker S."/>
            <person name="Barry K."/>
            <person name="Bills G."/>
            <person name="Bluhm B."/>
            <person name="Cannon C."/>
            <person name="Castanera R."/>
            <person name="Culley D."/>
            <person name="Daum C."/>
            <person name="Ezra D."/>
            <person name="Gonzalez J."/>
            <person name="Henrissat B."/>
            <person name="Kuo A."/>
            <person name="Liang C."/>
            <person name="Lipzen A."/>
            <person name="Lutzoni F."/>
            <person name="Magnuson J."/>
            <person name="Mondo S."/>
            <person name="Nolan M."/>
            <person name="Ohm R."/>
            <person name="Pangilinan J."/>
            <person name="Park H.-J."/>
            <person name="Ramirez L."/>
            <person name="Alfaro M."/>
            <person name="Sun H."/>
            <person name="Tritt A."/>
            <person name="Yoshinaga Y."/>
            <person name="Zwiers L.-H."/>
            <person name="Turgeon B."/>
            <person name="Goodwin S."/>
            <person name="Spatafora J."/>
            <person name="Crous P."/>
            <person name="Grigoriev I."/>
        </authorList>
    </citation>
    <scope>NUCLEOTIDE SEQUENCE</scope>
    <source>
        <strain evidence="6">CBS 260.36</strain>
    </source>
</reference>
<dbReference type="PANTHER" id="PTHR22838">
    <property type="entry name" value="WD REPEAT PROTEIN 26-RELATED"/>
    <property type="match status" value="1"/>
</dbReference>
<dbReference type="PANTHER" id="PTHR22838:SF0">
    <property type="entry name" value="WD REPEAT-CONTAINING PROTEIN 26"/>
    <property type="match status" value="1"/>
</dbReference>
<evidence type="ECO:0000313" key="6">
    <source>
        <dbReference type="EMBL" id="KAF2153410.1"/>
    </source>
</evidence>
<name>A0A9P4J3H2_9PEZI</name>
<keyword evidence="7" id="KW-1185">Reference proteome</keyword>
<dbReference type="Pfam" id="PF23627">
    <property type="entry name" value="LisH_WDR26"/>
    <property type="match status" value="1"/>
</dbReference>
<evidence type="ECO:0000313" key="7">
    <source>
        <dbReference type="Proteomes" id="UP000799439"/>
    </source>
</evidence>
<dbReference type="GO" id="GO:0034657">
    <property type="term" value="C:GID complex"/>
    <property type="evidence" value="ECO:0007669"/>
    <property type="project" value="TreeGrafter"/>
</dbReference>
<dbReference type="GO" id="GO:0043161">
    <property type="term" value="P:proteasome-mediated ubiquitin-dependent protein catabolic process"/>
    <property type="evidence" value="ECO:0007669"/>
    <property type="project" value="TreeGrafter"/>
</dbReference>
<dbReference type="InterPro" id="IPR006595">
    <property type="entry name" value="CTLH_C"/>
</dbReference>
<dbReference type="InterPro" id="IPR051350">
    <property type="entry name" value="WD_repeat-ST_regulator"/>
</dbReference>
<evidence type="ECO:0000256" key="3">
    <source>
        <dbReference type="PROSITE-ProRule" id="PRU00221"/>
    </source>
</evidence>
<dbReference type="OrthoDB" id="972532at2759"/>
<organism evidence="6 7">
    <name type="scientific">Myriangium duriaei CBS 260.36</name>
    <dbReference type="NCBI Taxonomy" id="1168546"/>
    <lineage>
        <taxon>Eukaryota</taxon>
        <taxon>Fungi</taxon>
        <taxon>Dikarya</taxon>
        <taxon>Ascomycota</taxon>
        <taxon>Pezizomycotina</taxon>
        <taxon>Dothideomycetes</taxon>
        <taxon>Dothideomycetidae</taxon>
        <taxon>Myriangiales</taxon>
        <taxon>Myriangiaceae</taxon>
        <taxon>Myriangium</taxon>
    </lineage>
</organism>
<evidence type="ECO:0000259" key="5">
    <source>
        <dbReference type="PROSITE" id="PS50897"/>
    </source>
</evidence>
<dbReference type="InterPro" id="IPR036322">
    <property type="entry name" value="WD40_repeat_dom_sf"/>
</dbReference>
<dbReference type="CDD" id="cd00200">
    <property type="entry name" value="WD40"/>
    <property type="match status" value="1"/>
</dbReference>
<keyword evidence="1 3" id="KW-0853">WD repeat</keyword>
<evidence type="ECO:0000256" key="1">
    <source>
        <dbReference type="ARBA" id="ARBA00022574"/>
    </source>
</evidence>
<gene>
    <name evidence="6" type="ORF">K461DRAFT_224656</name>
</gene>